<comment type="similarity">
    <text evidence="2">Belongs to the membrane-bound acyltransferase family. Sterol o-acyltransferase subfamily.</text>
</comment>
<dbReference type="GO" id="GO:0005789">
    <property type="term" value="C:endoplasmic reticulum membrane"/>
    <property type="evidence" value="ECO:0007669"/>
    <property type="project" value="UniProtKB-SubCell"/>
</dbReference>
<evidence type="ECO:0000256" key="4">
    <source>
        <dbReference type="ARBA" id="ARBA00022692"/>
    </source>
</evidence>
<dbReference type="GO" id="GO:0008203">
    <property type="term" value="P:cholesterol metabolic process"/>
    <property type="evidence" value="ECO:0007669"/>
    <property type="project" value="TreeGrafter"/>
</dbReference>
<feature type="transmembrane region" description="Helical" evidence="11">
    <location>
        <begin position="522"/>
        <end position="540"/>
    </location>
</feature>
<evidence type="ECO:0000256" key="7">
    <source>
        <dbReference type="ARBA" id="ARBA00023136"/>
    </source>
</evidence>
<reference evidence="12" key="1">
    <citation type="submission" date="2021-10" db="EMBL/GenBank/DDBJ databases">
        <title>Tropical sea cucumber genome reveals ecological adaptation and Cuvierian tubules defense mechanism.</title>
        <authorList>
            <person name="Chen T."/>
        </authorList>
    </citation>
    <scope>NUCLEOTIDE SEQUENCE</scope>
    <source>
        <strain evidence="12">Nanhai2018</strain>
        <tissue evidence="12">Muscle</tissue>
    </source>
</reference>
<feature type="coiled-coil region" evidence="9">
    <location>
        <begin position="58"/>
        <end position="85"/>
    </location>
</feature>
<accession>A0A9Q0YLS0</accession>
<feature type="transmembrane region" description="Helical" evidence="11">
    <location>
        <begin position="350"/>
        <end position="369"/>
    </location>
</feature>
<protein>
    <submittedName>
        <fullName evidence="12">Sterol O-acyltransferase 1</fullName>
    </submittedName>
</protein>
<evidence type="ECO:0000256" key="1">
    <source>
        <dbReference type="ARBA" id="ARBA00004477"/>
    </source>
</evidence>
<feature type="transmembrane region" description="Helical" evidence="11">
    <location>
        <begin position="246"/>
        <end position="266"/>
    </location>
</feature>
<dbReference type="PANTHER" id="PTHR10408:SF8">
    <property type="entry name" value="O-ACYLTRANSFERASE"/>
    <property type="match status" value="1"/>
</dbReference>
<gene>
    <name evidence="12" type="ORF">HOLleu_34725</name>
</gene>
<evidence type="ECO:0000256" key="11">
    <source>
        <dbReference type="SAM" id="Phobius"/>
    </source>
</evidence>
<evidence type="ECO:0000256" key="2">
    <source>
        <dbReference type="ARBA" id="ARBA00009010"/>
    </source>
</evidence>
<evidence type="ECO:0000256" key="8">
    <source>
        <dbReference type="ARBA" id="ARBA00023315"/>
    </source>
</evidence>
<organism evidence="12 13">
    <name type="scientific">Holothuria leucospilota</name>
    <name type="common">Black long sea cucumber</name>
    <name type="synonym">Mertensiothuria leucospilota</name>
    <dbReference type="NCBI Taxonomy" id="206669"/>
    <lineage>
        <taxon>Eukaryota</taxon>
        <taxon>Metazoa</taxon>
        <taxon>Echinodermata</taxon>
        <taxon>Eleutherozoa</taxon>
        <taxon>Echinozoa</taxon>
        <taxon>Holothuroidea</taxon>
        <taxon>Aspidochirotacea</taxon>
        <taxon>Aspidochirotida</taxon>
        <taxon>Holothuriidae</taxon>
        <taxon>Holothuria</taxon>
    </lineage>
</organism>
<evidence type="ECO:0000256" key="6">
    <source>
        <dbReference type="ARBA" id="ARBA00022989"/>
    </source>
</evidence>
<feature type="transmembrane region" description="Helical" evidence="11">
    <location>
        <begin position="146"/>
        <end position="166"/>
    </location>
</feature>
<keyword evidence="3" id="KW-0808">Transferase</keyword>
<feature type="compositionally biased region" description="Basic and acidic residues" evidence="10">
    <location>
        <begin position="8"/>
        <end position="21"/>
    </location>
</feature>
<dbReference type="OrthoDB" id="10039049at2759"/>
<keyword evidence="4 11" id="KW-0812">Transmembrane</keyword>
<evidence type="ECO:0000256" key="10">
    <source>
        <dbReference type="SAM" id="MobiDB-lite"/>
    </source>
</evidence>
<dbReference type="InterPro" id="IPR014371">
    <property type="entry name" value="Oat_ACAT_DAG_ARE"/>
</dbReference>
<evidence type="ECO:0000256" key="9">
    <source>
        <dbReference type="SAM" id="Coils"/>
    </source>
</evidence>
<dbReference type="PANTHER" id="PTHR10408">
    <property type="entry name" value="STEROL O-ACYLTRANSFERASE"/>
    <property type="match status" value="1"/>
</dbReference>
<keyword evidence="5" id="KW-0256">Endoplasmic reticulum</keyword>
<dbReference type="Proteomes" id="UP001152320">
    <property type="component" value="Chromosome 18"/>
</dbReference>
<keyword evidence="6 11" id="KW-1133">Transmembrane helix</keyword>
<feature type="transmembrane region" description="Helical" evidence="11">
    <location>
        <begin position="487"/>
        <end position="510"/>
    </location>
</feature>
<dbReference type="Pfam" id="PF03062">
    <property type="entry name" value="MBOAT"/>
    <property type="match status" value="1"/>
</dbReference>
<evidence type="ECO:0000256" key="3">
    <source>
        <dbReference type="ARBA" id="ARBA00022679"/>
    </source>
</evidence>
<keyword evidence="9" id="KW-0175">Coiled coil</keyword>
<name>A0A9Q0YLS0_HOLLE</name>
<evidence type="ECO:0000313" key="13">
    <source>
        <dbReference type="Proteomes" id="UP001152320"/>
    </source>
</evidence>
<dbReference type="AlphaFoldDB" id="A0A9Q0YLS0"/>
<sequence length="572" mass="66743">MIPTMSDQLDHDLRNRHKNDPFEDDDDDRLFHTSMNGSVFADQLIHGVDPGILQGSELNTCEILMEQVREAAEQAKETFVAHMENHLRDLKDTMKYGCSVKQDRREDVDSKEKRKETRVSENQFVPRKSLLTELLQNKNIQTVNNIFVAVLVVIILNSALLQYLRVGSVSETFELAFWCLGKIPHVLYIWCQMMLWTTAVFFGTLSYWAHHPDPSSGPMMIPHIGWLLLYICGILAFLMYPPCAIIIHNLPILSSFIILLEQVRLLMKMHAFLRIIVPRALSWKQKVSGVNEATTNGRIESRSVSKVAGEHAPCPDFSLFLYYLFAPTLIYQDKYPMTDRIRWDVVRKNFFQCFVTGCYIFLMVVHFALPVTEKFAQEHYTIRDFIRTTFTFMIPAGACLFLGFYLILHCWLNAWAEMMRFADRLFYKDWWNSTSFASYYRDWNLVVHNWLYTYFYKDLRAIGLGPKMSLISVFLLSAFFHEYIIAVALRFCYPVLFVLFGIFGVMFMFVPDLGSANLRGTLVWLILFIGSGILLCLYSFEWFSRKNCPGDYEWYLDIFVPRSLVCNKLQFV</sequence>
<feature type="transmembrane region" description="Helical" evidence="11">
    <location>
        <begin position="389"/>
        <end position="412"/>
    </location>
</feature>
<keyword evidence="8" id="KW-0012">Acyltransferase</keyword>
<keyword evidence="7 11" id="KW-0472">Membrane</keyword>
<dbReference type="GO" id="GO:0008374">
    <property type="term" value="F:O-acyltransferase activity"/>
    <property type="evidence" value="ECO:0007669"/>
    <property type="project" value="InterPro"/>
</dbReference>
<evidence type="ECO:0000256" key="5">
    <source>
        <dbReference type="ARBA" id="ARBA00022824"/>
    </source>
</evidence>
<comment type="caution">
    <text evidence="12">The sequence shown here is derived from an EMBL/GenBank/DDBJ whole genome shotgun (WGS) entry which is preliminary data.</text>
</comment>
<feature type="transmembrane region" description="Helical" evidence="11">
    <location>
        <begin position="220"/>
        <end position="240"/>
    </location>
</feature>
<comment type="subcellular location">
    <subcellularLocation>
        <location evidence="1">Endoplasmic reticulum membrane</location>
        <topology evidence="1">Multi-pass membrane protein</topology>
    </subcellularLocation>
</comment>
<evidence type="ECO:0000313" key="12">
    <source>
        <dbReference type="EMBL" id="KAJ8024729.1"/>
    </source>
</evidence>
<feature type="region of interest" description="Disordered" evidence="10">
    <location>
        <begin position="1"/>
        <end position="27"/>
    </location>
</feature>
<dbReference type="EMBL" id="JAIZAY010000018">
    <property type="protein sequence ID" value="KAJ8024729.1"/>
    <property type="molecule type" value="Genomic_DNA"/>
</dbReference>
<feature type="transmembrane region" description="Helical" evidence="11">
    <location>
        <begin position="186"/>
        <end position="208"/>
    </location>
</feature>
<keyword evidence="13" id="KW-1185">Reference proteome</keyword>
<proteinExistence type="inferred from homology"/>
<dbReference type="InterPro" id="IPR004299">
    <property type="entry name" value="MBOAT_fam"/>
</dbReference>